<comment type="catalytic activity">
    <reaction evidence="1">
        <text>ATP + protein L-histidine = ADP + protein N-phospho-L-histidine.</text>
        <dbReference type="EC" id="2.7.13.3"/>
    </reaction>
</comment>
<evidence type="ECO:0000256" key="7">
    <source>
        <dbReference type="ARBA" id="ARBA00022840"/>
    </source>
</evidence>
<dbReference type="Pfam" id="PF02518">
    <property type="entry name" value="HATPase_c"/>
    <property type="match status" value="1"/>
</dbReference>
<evidence type="ECO:0000256" key="5">
    <source>
        <dbReference type="ARBA" id="ARBA00022741"/>
    </source>
</evidence>
<keyword evidence="9" id="KW-0812">Transmembrane</keyword>
<sequence length="695" mass="76411">MIMLVGQWSHGIAAALFALLFLWQTIRGERRFAMAILAGAFLLTAIWAGIVAATGPASTLSGLGETARNIGFLTFMFVLLRQGLGDERRPFVGLIYIALFSIALMQTMVNGVLSQLPASPELEQLAHNATVLLYLFFAIGALLLVHALYTAAAPEARFGIRLAMIAITAMWAYDLNLYTFAWLTERPATELLALRGLLMIGLVPTFLIATRRDIGVKMKLSRKVTFRSLSLLAIAGYFLLMFFASQAIELFAASHAALIQAGLVFLLSVGAIVLLPSQRVRAWLRVKVAKHLFEHRYDYRAEWIRFNQTLADPGNHAAPLDERVVQAIAEITEAQGGLLLARNIDGRLHPAARWNWTGDKAEATEDRSLGEWLESSGHIVELDPLRNGARDDAEEIATLLPRWITEDEAAWALVPLIHRDTLVGAVLLRRPSIHRTLDWEDLDLLRIVGREAASYLAESKSQDQLAEARRFDEFNRRFAFILHDIKNLVSQLSLVARNAERHADNPDFRADMIATLKDSVGKMNDLLARLAPKEHGRAEAPRPIDLRQMAKTVSAQKQGAHQVEISAGAETLAMADPVRLETALVHLVQNAIDASEDDAPVWIAVGHTGEEAWIAVEDSGSGMDADFIREHLYRPFSSSKPGGFGIGAFEARALIAEMGGRIDVDSRAGEGTRFTITLPAAAVDAAPAQPERKTA</sequence>
<feature type="transmembrane region" description="Helical" evidence="9">
    <location>
        <begin position="254"/>
        <end position="275"/>
    </location>
</feature>
<feature type="transmembrane region" description="Helical" evidence="9">
    <location>
        <begin position="129"/>
        <end position="151"/>
    </location>
</feature>
<dbReference type="InterPro" id="IPR005467">
    <property type="entry name" value="His_kinase_dom"/>
</dbReference>
<keyword evidence="4 11" id="KW-0808">Transferase</keyword>
<comment type="caution">
    <text evidence="11">The sequence shown here is derived from an EMBL/GenBank/DDBJ whole genome shotgun (WGS) entry which is preliminary data.</text>
</comment>
<dbReference type="Gene3D" id="3.30.565.10">
    <property type="entry name" value="Histidine kinase-like ATPase, C-terminal domain"/>
    <property type="match status" value="1"/>
</dbReference>
<dbReference type="PROSITE" id="PS50109">
    <property type="entry name" value="HIS_KIN"/>
    <property type="match status" value="1"/>
</dbReference>
<keyword evidence="5" id="KW-0547">Nucleotide-binding</keyword>
<dbReference type="AlphaFoldDB" id="A0A842HW03"/>
<evidence type="ECO:0000256" key="9">
    <source>
        <dbReference type="SAM" id="Phobius"/>
    </source>
</evidence>
<evidence type="ECO:0000256" key="8">
    <source>
        <dbReference type="ARBA" id="ARBA00023012"/>
    </source>
</evidence>
<feature type="transmembrane region" description="Helical" evidence="9">
    <location>
        <begin position="158"/>
        <end position="180"/>
    </location>
</feature>
<dbReference type="SUPFAM" id="SSF55874">
    <property type="entry name" value="ATPase domain of HSP90 chaperone/DNA topoisomerase II/histidine kinase"/>
    <property type="match status" value="1"/>
</dbReference>
<dbReference type="InterPro" id="IPR014265">
    <property type="entry name" value="XrtA/PrsK"/>
</dbReference>
<keyword evidence="7" id="KW-0067">ATP-binding</keyword>
<feature type="transmembrane region" description="Helical" evidence="9">
    <location>
        <begin position="66"/>
        <end position="84"/>
    </location>
</feature>
<dbReference type="EMBL" id="JACJVJ010000001">
    <property type="protein sequence ID" value="MBC2776541.1"/>
    <property type="molecule type" value="Genomic_DNA"/>
</dbReference>
<evidence type="ECO:0000313" key="11">
    <source>
        <dbReference type="EMBL" id="MBC2776541.1"/>
    </source>
</evidence>
<dbReference type="Gene3D" id="3.30.450.40">
    <property type="match status" value="1"/>
</dbReference>
<keyword evidence="3" id="KW-0597">Phosphoprotein</keyword>
<dbReference type="InterPro" id="IPR036890">
    <property type="entry name" value="HATPase_C_sf"/>
</dbReference>
<dbReference type="Proteomes" id="UP000564378">
    <property type="component" value="Unassembled WGS sequence"/>
</dbReference>
<dbReference type="InterPro" id="IPR003594">
    <property type="entry name" value="HATPase_dom"/>
</dbReference>
<keyword evidence="6 11" id="KW-0418">Kinase</keyword>
<feature type="transmembrane region" description="Helical" evidence="9">
    <location>
        <begin position="192"/>
        <end position="209"/>
    </location>
</feature>
<gene>
    <name evidence="11" type="primary">prsK</name>
    <name evidence="11" type="ORF">H6P80_02785</name>
</gene>
<evidence type="ECO:0000256" key="6">
    <source>
        <dbReference type="ARBA" id="ARBA00022777"/>
    </source>
</evidence>
<dbReference type="RefSeq" id="WP_185799813.1">
    <property type="nucleotide sequence ID" value="NZ_JACJVJ010000001.1"/>
</dbReference>
<keyword evidence="9" id="KW-1133">Transmembrane helix</keyword>
<protein>
    <recommendedName>
        <fullName evidence="2">histidine kinase</fullName>
        <ecNumber evidence="2">2.7.13.3</ecNumber>
    </recommendedName>
</protein>
<name>A0A842HW03_9SPHN</name>
<evidence type="ECO:0000313" key="12">
    <source>
        <dbReference type="Proteomes" id="UP000564378"/>
    </source>
</evidence>
<dbReference type="SMART" id="SM00387">
    <property type="entry name" value="HATPase_c"/>
    <property type="match status" value="1"/>
</dbReference>
<dbReference type="NCBIfam" id="TIGR02916">
    <property type="entry name" value="PEP_his_kin"/>
    <property type="match status" value="1"/>
</dbReference>
<dbReference type="EC" id="2.7.13.3" evidence="2"/>
<dbReference type="PRINTS" id="PR00344">
    <property type="entry name" value="BCTRLSENSOR"/>
</dbReference>
<keyword evidence="9" id="KW-0472">Membrane</keyword>
<dbReference type="PANTHER" id="PTHR43065:SF10">
    <property type="entry name" value="PEROXIDE STRESS-ACTIVATED HISTIDINE KINASE MAK3"/>
    <property type="match status" value="1"/>
</dbReference>
<dbReference type="GO" id="GO:0000160">
    <property type="term" value="P:phosphorelay signal transduction system"/>
    <property type="evidence" value="ECO:0007669"/>
    <property type="project" value="UniProtKB-KW"/>
</dbReference>
<evidence type="ECO:0000256" key="3">
    <source>
        <dbReference type="ARBA" id="ARBA00022553"/>
    </source>
</evidence>
<feature type="transmembrane region" description="Helical" evidence="9">
    <location>
        <begin position="91"/>
        <end position="109"/>
    </location>
</feature>
<organism evidence="11 12">
    <name type="scientific">Parasphingopyxis marina</name>
    <dbReference type="NCBI Taxonomy" id="2761622"/>
    <lineage>
        <taxon>Bacteria</taxon>
        <taxon>Pseudomonadati</taxon>
        <taxon>Pseudomonadota</taxon>
        <taxon>Alphaproteobacteria</taxon>
        <taxon>Sphingomonadales</taxon>
        <taxon>Sphingomonadaceae</taxon>
        <taxon>Parasphingopyxis</taxon>
    </lineage>
</organism>
<dbReference type="InterPro" id="IPR029016">
    <property type="entry name" value="GAF-like_dom_sf"/>
</dbReference>
<dbReference type="InterPro" id="IPR004358">
    <property type="entry name" value="Sig_transdc_His_kin-like_C"/>
</dbReference>
<reference evidence="11 12" key="1">
    <citation type="submission" date="2020-08" db="EMBL/GenBank/DDBJ databases">
        <title>Draft genome sequence of Parasphingopyxis sp. GrpM-11.</title>
        <authorList>
            <person name="Oh J."/>
            <person name="Roh D.-H."/>
        </authorList>
    </citation>
    <scope>NUCLEOTIDE SEQUENCE [LARGE SCALE GENOMIC DNA]</scope>
    <source>
        <strain evidence="11 12">GrpM-11</strain>
    </source>
</reference>
<keyword evidence="12" id="KW-1185">Reference proteome</keyword>
<proteinExistence type="predicted"/>
<keyword evidence="8" id="KW-0902">Two-component regulatory system</keyword>
<evidence type="ECO:0000256" key="4">
    <source>
        <dbReference type="ARBA" id="ARBA00022679"/>
    </source>
</evidence>
<evidence type="ECO:0000259" key="10">
    <source>
        <dbReference type="PROSITE" id="PS50109"/>
    </source>
</evidence>
<dbReference type="PANTHER" id="PTHR43065">
    <property type="entry name" value="SENSOR HISTIDINE KINASE"/>
    <property type="match status" value="1"/>
</dbReference>
<dbReference type="GO" id="GO:0005524">
    <property type="term" value="F:ATP binding"/>
    <property type="evidence" value="ECO:0007669"/>
    <property type="project" value="UniProtKB-KW"/>
</dbReference>
<dbReference type="SUPFAM" id="SSF55781">
    <property type="entry name" value="GAF domain-like"/>
    <property type="match status" value="1"/>
</dbReference>
<evidence type="ECO:0000256" key="1">
    <source>
        <dbReference type="ARBA" id="ARBA00000085"/>
    </source>
</evidence>
<dbReference type="GO" id="GO:0004673">
    <property type="term" value="F:protein histidine kinase activity"/>
    <property type="evidence" value="ECO:0007669"/>
    <property type="project" value="UniProtKB-EC"/>
</dbReference>
<feature type="transmembrane region" description="Helical" evidence="9">
    <location>
        <begin position="35"/>
        <end position="54"/>
    </location>
</feature>
<feature type="transmembrane region" description="Helical" evidence="9">
    <location>
        <begin position="6"/>
        <end position="23"/>
    </location>
</feature>
<feature type="domain" description="Histidine kinase" evidence="10">
    <location>
        <begin position="480"/>
        <end position="682"/>
    </location>
</feature>
<evidence type="ECO:0000256" key="2">
    <source>
        <dbReference type="ARBA" id="ARBA00012438"/>
    </source>
</evidence>
<feature type="transmembrane region" description="Helical" evidence="9">
    <location>
        <begin position="229"/>
        <end position="248"/>
    </location>
</feature>
<accession>A0A842HW03</accession>